<dbReference type="Gene3D" id="2.60.120.260">
    <property type="entry name" value="Galactose-binding domain-like"/>
    <property type="match status" value="1"/>
</dbReference>
<evidence type="ECO:0000256" key="7">
    <source>
        <dbReference type="ARBA" id="ARBA00023157"/>
    </source>
</evidence>
<gene>
    <name evidence="9" type="ORF">MEDL_59657</name>
</gene>
<dbReference type="GO" id="GO:0042806">
    <property type="term" value="F:fucose binding"/>
    <property type="evidence" value="ECO:0007669"/>
    <property type="project" value="UniProtKB-ARBA"/>
</dbReference>
<organism evidence="9 10">
    <name type="scientific">Mytilus edulis</name>
    <name type="common">Blue mussel</name>
    <dbReference type="NCBI Taxonomy" id="6550"/>
    <lineage>
        <taxon>Eukaryota</taxon>
        <taxon>Metazoa</taxon>
        <taxon>Spiralia</taxon>
        <taxon>Lophotrochozoa</taxon>
        <taxon>Mollusca</taxon>
        <taxon>Bivalvia</taxon>
        <taxon>Autobranchia</taxon>
        <taxon>Pteriomorphia</taxon>
        <taxon>Mytilida</taxon>
        <taxon>Mytiloidea</taxon>
        <taxon>Mytilidae</taxon>
        <taxon>Mytilinae</taxon>
        <taxon>Mytilus</taxon>
    </lineage>
</organism>
<evidence type="ECO:0000256" key="6">
    <source>
        <dbReference type="ARBA" id="ARBA00022837"/>
    </source>
</evidence>
<evidence type="ECO:0000256" key="1">
    <source>
        <dbReference type="ARBA" id="ARBA00002219"/>
    </source>
</evidence>
<dbReference type="PANTHER" id="PTHR45713">
    <property type="entry name" value="FTP DOMAIN-CONTAINING PROTEIN"/>
    <property type="match status" value="1"/>
</dbReference>
<sequence>MTNDGKFGSIKVQSCPFDSIKLVSRKDPQAEEPESVNNLKFNFKRELQTSCVSTNGCYTTKDRYLFTDGNECGQKLVAIDLYGETEYILKLNHPHGAYDLTCIDNNTVAVTTGYLFRNTGILIIDLTTRKIKRFIELSDSPYGITFDGKSLICCSNRNCIHIISCTDFSCTNIPSTCMPPNSYITTHGDNIFAPYPNQIRADLFIGVKGEGPDDGENITNSVFITVHYPFIQNVLALDLGVCGNLEAKIDQNAKILHEILGKLTADNRTINLREVANGKPAEQSSVLAGLSASRAVDGSVNTYMHTLKEQSPYWIVDLGKTYQIKRIEIFNRNEGAKSTGERLHDLDIIVGPSHNKMHLCAHYVGPAQLGAHLIFECEPDENARYVKLMIKGTEYLHVAEIKVYAVDDRSS</sequence>
<proteinExistence type="inferred from homology"/>
<dbReference type="InterPro" id="IPR006585">
    <property type="entry name" value="FTP1"/>
</dbReference>
<evidence type="ECO:0000256" key="2">
    <source>
        <dbReference type="ARBA" id="ARBA00010147"/>
    </source>
</evidence>
<protein>
    <recommendedName>
        <fullName evidence="8">Fucolectin tachylectin-4 pentraxin-1 domain-containing protein</fullName>
    </recommendedName>
</protein>
<dbReference type="GO" id="GO:0010185">
    <property type="term" value="P:regulation of cellular defense response"/>
    <property type="evidence" value="ECO:0007669"/>
    <property type="project" value="UniProtKB-ARBA"/>
</dbReference>
<keyword evidence="5" id="KW-0430">Lectin</keyword>
<evidence type="ECO:0000259" key="8">
    <source>
        <dbReference type="SMART" id="SM00607"/>
    </source>
</evidence>
<dbReference type="SUPFAM" id="SSF49785">
    <property type="entry name" value="Galactose-binding domain-like"/>
    <property type="match status" value="1"/>
</dbReference>
<dbReference type="GO" id="GO:0001868">
    <property type="term" value="P:regulation of complement activation, lectin pathway"/>
    <property type="evidence" value="ECO:0007669"/>
    <property type="project" value="UniProtKB-ARBA"/>
</dbReference>
<comment type="subunit">
    <text evidence="3">Homotrimer.</text>
</comment>
<evidence type="ECO:0000256" key="4">
    <source>
        <dbReference type="ARBA" id="ARBA00022723"/>
    </source>
</evidence>
<comment type="function">
    <text evidence="1">Acts as a defensive agent. Recognizes blood group fucosylated oligosaccharides including A, B, H and Lewis B-type antigens. Does not recognize Lewis A antigen and has low affinity for monovalent haptens.</text>
</comment>
<evidence type="ECO:0000313" key="9">
    <source>
        <dbReference type="EMBL" id="CAG2247766.1"/>
    </source>
</evidence>
<evidence type="ECO:0000313" key="10">
    <source>
        <dbReference type="Proteomes" id="UP000683360"/>
    </source>
</evidence>
<dbReference type="OrthoDB" id="6102375at2759"/>
<dbReference type="GO" id="GO:0046872">
    <property type="term" value="F:metal ion binding"/>
    <property type="evidence" value="ECO:0007669"/>
    <property type="project" value="UniProtKB-KW"/>
</dbReference>
<feature type="domain" description="Fucolectin tachylectin-4 pentraxin-1" evidence="8">
    <location>
        <begin position="272"/>
        <end position="407"/>
    </location>
</feature>
<comment type="similarity">
    <text evidence="2">Belongs to the fucolectin family.</text>
</comment>
<dbReference type="AlphaFoldDB" id="A0A8S3V283"/>
<keyword evidence="7" id="KW-1015">Disulfide bond</keyword>
<accession>A0A8S3V283</accession>
<dbReference type="InterPro" id="IPR008979">
    <property type="entry name" value="Galactose-bd-like_sf"/>
</dbReference>
<dbReference type="SUPFAM" id="SSF50969">
    <property type="entry name" value="YVTN repeat-like/Quinoprotein amine dehydrogenase"/>
    <property type="match status" value="1"/>
</dbReference>
<reference evidence="9" key="1">
    <citation type="submission" date="2021-03" db="EMBL/GenBank/DDBJ databases">
        <authorList>
            <person name="Bekaert M."/>
        </authorList>
    </citation>
    <scope>NUCLEOTIDE SEQUENCE</scope>
</reference>
<dbReference type="PANTHER" id="PTHR45713:SF15">
    <property type="entry name" value="F5_8 TYPE C DOMAIN-CONTAINING PROTEIN"/>
    <property type="match status" value="1"/>
</dbReference>
<evidence type="ECO:0000256" key="5">
    <source>
        <dbReference type="ARBA" id="ARBA00022734"/>
    </source>
</evidence>
<dbReference type="InterPro" id="IPR011044">
    <property type="entry name" value="Quino_amine_DH_bsu"/>
</dbReference>
<evidence type="ECO:0000256" key="3">
    <source>
        <dbReference type="ARBA" id="ARBA00011233"/>
    </source>
</evidence>
<dbReference type="SMART" id="SM00607">
    <property type="entry name" value="FTP"/>
    <property type="match status" value="1"/>
</dbReference>
<dbReference type="Pfam" id="PF22633">
    <property type="entry name" value="F5_F8_type_C_2"/>
    <property type="match status" value="1"/>
</dbReference>
<dbReference type="InterPro" id="IPR051941">
    <property type="entry name" value="BG_Antigen-Binding_Lectin"/>
</dbReference>
<keyword evidence="10" id="KW-1185">Reference proteome</keyword>
<dbReference type="EMBL" id="CAJPWZ010002914">
    <property type="protein sequence ID" value="CAG2247766.1"/>
    <property type="molecule type" value="Genomic_DNA"/>
</dbReference>
<keyword evidence="4" id="KW-0479">Metal-binding</keyword>
<keyword evidence="6" id="KW-0106">Calcium</keyword>
<name>A0A8S3V283_MYTED</name>
<dbReference type="Proteomes" id="UP000683360">
    <property type="component" value="Unassembled WGS sequence"/>
</dbReference>
<comment type="caution">
    <text evidence="9">The sequence shown here is derived from an EMBL/GenBank/DDBJ whole genome shotgun (WGS) entry which is preliminary data.</text>
</comment>